<accession>A0A6J4MDN2</accession>
<proteinExistence type="predicted"/>
<protein>
    <submittedName>
        <fullName evidence="2">Uncharacterized protein</fullName>
    </submittedName>
</protein>
<feature type="compositionally biased region" description="Gly residues" evidence="1">
    <location>
        <begin position="1"/>
        <end position="14"/>
    </location>
</feature>
<evidence type="ECO:0000313" key="2">
    <source>
        <dbReference type="EMBL" id="CAA9355814.1"/>
    </source>
</evidence>
<reference evidence="2" key="1">
    <citation type="submission" date="2020-02" db="EMBL/GenBank/DDBJ databases">
        <authorList>
            <person name="Meier V. D."/>
        </authorList>
    </citation>
    <scope>NUCLEOTIDE SEQUENCE</scope>
    <source>
        <strain evidence="2">AVDCRST_MAG40</strain>
    </source>
</reference>
<feature type="non-terminal residue" evidence="2">
    <location>
        <position position="102"/>
    </location>
</feature>
<feature type="compositionally biased region" description="Low complexity" evidence="1">
    <location>
        <begin position="18"/>
        <end position="33"/>
    </location>
</feature>
<sequence>DRMGGGGHDGGGGRAVRRGAYAAPPRDGGARAPLVAPGRHAAHEPSALDRRDAVRRVAQPAGRAGRVARGPWRSRRGRGGGDRARGRGDRVVRGAGGGEALL</sequence>
<organism evidence="2">
    <name type="scientific">uncultured Gemmatimonadaceae bacterium</name>
    <dbReference type="NCBI Taxonomy" id="246130"/>
    <lineage>
        <taxon>Bacteria</taxon>
        <taxon>Pseudomonadati</taxon>
        <taxon>Gemmatimonadota</taxon>
        <taxon>Gemmatimonadia</taxon>
        <taxon>Gemmatimonadales</taxon>
        <taxon>Gemmatimonadaceae</taxon>
        <taxon>environmental samples</taxon>
    </lineage>
</organism>
<feature type="non-terminal residue" evidence="2">
    <location>
        <position position="1"/>
    </location>
</feature>
<dbReference type="EMBL" id="CADCTX010000868">
    <property type="protein sequence ID" value="CAA9355814.1"/>
    <property type="molecule type" value="Genomic_DNA"/>
</dbReference>
<evidence type="ECO:0000256" key="1">
    <source>
        <dbReference type="SAM" id="MobiDB-lite"/>
    </source>
</evidence>
<feature type="compositionally biased region" description="Basic and acidic residues" evidence="1">
    <location>
        <begin position="41"/>
        <end position="55"/>
    </location>
</feature>
<dbReference type="AlphaFoldDB" id="A0A6J4MDN2"/>
<gene>
    <name evidence="2" type="ORF">AVDCRST_MAG40-3160</name>
</gene>
<feature type="region of interest" description="Disordered" evidence="1">
    <location>
        <begin position="1"/>
        <end position="102"/>
    </location>
</feature>
<feature type="compositionally biased region" description="Basic and acidic residues" evidence="1">
    <location>
        <begin position="79"/>
        <end position="92"/>
    </location>
</feature>
<name>A0A6J4MDN2_9BACT</name>